<name>A0A4C1WB56_EUMVA</name>
<reference evidence="2 3" key="1">
    <citation type="journal article" date="2019" name="Commun. Biol.">
        <title>The bagworm genome reveals a unique fibroin gene that provides high tensile strength.</title>
        <authorList>
            <person name="Kono N."/>
            <person name="Nakamura H."/>
            <person name="Ohtoshi R."/>
            <person name="Tomita M."/>
            <person name="Numata K."/>
            <person name="Arakawa K."/>
        </authorList>
    </citation>
    <scope>NUCLEOTIDE SEQUENCE [LARGE SCALE GENOMIC DNA]</scope>
</reference>
<organism evidence="2 3">
    <name type="scientific">Eumeta variegata</name>
    <name type="common">Bagworm moth</name>
    <name type="synonym">Eumeta japonica</name>
    <dbReference type="NCBI Taxonomy" id="151549"/>
    <lineage>
        <taxon>Eukaryota</taxon>
        <taxon>Metazoa</taxon>
        <taxon>Ecdysozoa</taxon>
        <taxon>Arthropoda</taxon>
        <taxon>Hexapoda</taxon>
        <taxon>Insecta</taxon>
        <taxon>Pterygota</taxon>
        <taxon>Neoptera</taxon>
        <taxon>Endopterygota</taxon>
        <taxon>Lepidoptera</taxon>
        <taxon>Glossata</taxon>
        <taxon>Ditrysia</taxon>
        <taxon>Tineoidea</taxon>
        <taxon>Psychidae</taxon>
        <taxon>Oiketicinae</taxon>
        <taxon>Eumeta</taxon>
    </lineage>
</organism>
<keyword evidence="3" id="KW-1185">Reference proteome</keyword>
<protein>
    <submittedName>
        <fullName evidence="2">Uncharacterized protein</fullName>
    </submittedName>
</protein>
<evidence type="ECO:0000256" key="1">
    <source>
        <dbReference type="SAM" id="MobiDB-lite"/>
    </source>
</evidence>
<comment type="caution">
    <text evidence="2">The sequence shown here is derived from an EMBL/GenBank/DDBJ whole genome shotgun (WGS) entry which is preliminary data.</text>
</comment>
<dbReference type="Proteomes" id="UP000299102">
    <property type="component" value="Unassembled WGS sequence"/>
</dbReference>
<feature type="region of interest" description="Disordered" evidence="1">
    <location>
        <begin position="1"/>
        <end position="30"/>
    </location>
</feature>
<evidence type="ECO:0000313" key="3">
    <source>
        <dbReference type="Proteomes" id="UP000299102"/>
    </source>
</evidence>
<dbReference type="EMBL" id="BGZK01000517">
    <property type="protein sequence ID" value="GBP48130.1"/>
    <property type="molecule type" value="Genomic_DNA"/>
</dbReference>
<evidence type="ECO:0000313" key="2">
    <source>
        <dbReference type="EMBL" id="GBP48130.1"/>
    </source>
</evidence>
<feature type="compositionally biased region" description="Polar residues" evidence="1">
    <location>
        <begin position="1"/>
        <end position="12"/>
    </location>
</feature>
<proteinExistence type="predicted"/>
<dbReference type="AlphaFoldDB" id="A0A4C1WB56"/>
<accession>A0A4C1WB56</accession>
<sequence>MVNHSKSPSNGAENYANHHAGTDGSSGRDRIFTHRREVSLEDRCRNSDDRGSLSWHRTLCTKTIHRGKRRAPGIAEARPDRFSEELFEASLQNSGSLATPFYRRANNGFDCEHIESGELQETHGRHRERLLVQQSAELAQH</sequence>
<gene>
    <name evidence="2" type="ORF">EVAR_74635_1</name>
</gene>